<dbReference type="PANTHER" id="PTHR22916:SF3">
    <property type="entry name" value="UDP-GLCNAC:BETAGAL BETA-1,3-N-ACETYLGLUCOSAMINYLTRANSFERASE-LIKE PROTEIN 1"/>
    <property type="match status" value="1"/>
</dbReference>
<gene>
    <name evidence="2" type="ORF">ACFFU1_13285</name>
</gene>
<dbReference type="PANTHER" id="PTHR22916">
    <property type="entry name" value="GLYCOSYLTRANSFERASE"/>
    <property type="match status" value="1"/>
</dbReference>
<dbReference type="EMBL" id="JBHMFA010000009">
    <property type="protein sequence ID" value="MFB9105874.1"/>
    <property type="molecule type" value="Genomic_DNA"/>
</dbReference>
<proteinExistence type="predicted"/>
<organism evidence="2 3">
    <name type="scientific">Algibacter miyuki</name>
    <dbReference type="NCBI Taxonomy" id="1306933"/>
    <lineage>
        <taxon>Bacteria</taxon>
        <taxon>Pseudomonadati</taxon>
        <taxon>Bacteroidota</taxon>
        <taxon>Flavobacteriia</taxon>
        <taxon>Flavobacteriales</taxon>
        <taxon>Flavobacteriaceae</taxon>
        <taxon>Algibacter</taxon>
    </lineage>
</organism>
<keyword evidence="3" id="KW-1185">Reference proteome</keyword>
<sequence>MKKVSIIIPTYNRAHLITETLESVIEQTYTNWECIVVDDGSTDNTSELLDKFCFVDERIKFFKRPKGIVKGPNACRNYGFDKSSGMYIKWLDSDDLLMPKVLEKQVGQLDQFVDVSVCKLKKVDLFTNQTLGSNSIYHENSIKAYLIGDISFYVSGPLWRKSFLVDNKLIFDTDISNLDDWDFNLRALYKKPNISYLNEALIVYRVHKESLSQQVTKLKVKEIYSELYAREKHLKYLKKHQNNNYVALVSFTRLRLRKLLRISLVSNEKLSKQLLLRLVKLQMDSGSYKELVKVLIAFVSFKLFGRGYKFLK</sequence>
<reference evidence="2 3" key="1">
    <citation type="submission" date="2024-09" db="EMBL/GenBank/DDBJ databases">
        <authorList>
            <person name="Sun Q."/>
            <person name="Mori K."/>
        </authorList>
    </citation>
    <scope>NUCLEOTIDE SEQUENCE [LARGE SCALE GENOMIC DNA]</scope>
    <source>
        <strain evidence="2 3">CECT 8300</strain>
    </source>
</reference>
<evidence type="ECO:0000313" key="3">
    <source>
        <dbReference type="Proteomes" id="UP001589590"/>
    </source>
</evidence>
<dbReference type="InterPro" id="IPR001173">
    <property type="entry name" value="Glyco_trans_2-like"/>
</dbReference>
<dbReference type="InterPro" id="IPR029044">
    <property type="entry name" value="Nucleotide-diphossugar_trans"/>
</dbReference>
<dbReference type="Gene3D" id="3.90.550.10">
    <property type="entry name" value="Spore Coat Polysaccharide Biosynthesis Protein SpsA, Chain A"/>
    <property type="match status" value="1"/>
</dbReference>
<comment type="caution">
    <text evidence="2">The sequence shown here is derived from an EMBL/GenBank/DDBJ whole genome shotgun (WGS) entry which is preliminary data.</text>
</comment>
<dbReference type="Pfam" id="PF00535">
    <property type="entry name" value="Glycos_transf_2"/>
    <property type="match status" value="1"/>
</dbReference>
<dbReference type="RefSeq" id="WP_290272285.1">
    <property type="nucleotide sequence ID" value="NZ_JAUFQP010000013.1"/>
</dbReference>
<feature type="domain" description="Glycosyltransferase 2-like" evidence="1">
    <location>
        <begin position="5"/>
        <end position="133"/>
    </location>
</feature>
<protein>
    <submittedName>
        <fullName evidence="2">Glycosyltransferase family 2 protein</fullName>
    </submittedName>
</protein>
<dbReference type="Proteomes" id="UP001589590">
    <property type="component" value="Unassembled WGS sequence"/>
</dbReference>
<dbReference type="SUPFAM" id="SSF53448">
    <property type="entry name" value="Nucleotide-diphospho-sugar transferases"/>
    <property type="match status" value="1"/>
</dbReference>
<name>A0ABV5H1U7_9FLAO</name>
<evidence type="ECO:0000313" key="2">
    <source>
        <dbReference type="EMBL" id="MFB9105874.1"/>
    </source>
</evidence>
<accession>A0ABV5H1U7</accession>
<evidence type="ECO:0000259" key="1">
    <source>
        <dbReference type="Pfam" id="PF00535"/>
    </source>
</evidence>